<name>A0A8T1WXA6_9STRA</name>
<evidence type="ECO:0000313" key="3">
    <source>
        <dbReference type="Proteomes" id="UP000693981"/>
    </source>
</evidence>
<protein>
    <submittedName>
        <fullName evidence="2">Uncharacterized protein</fullName>
    </submittedName>
</protein>
<dbReference type="AlphaFoldDB" id="A0A8T1WXA6"/>
<accession>A0A8T1WXA6</accession>
<gene>
    <name evidence="2" type="ORF">PHYBOEH_001605</name>
</gene>
<evidence type="ECO:0000256" key="1">
    <source>
        <dbReference type="SAM" id="MobiDB-lite"/>
    </source>
</evidence>
<reference evidence="2" key="1">
    <citation type="submission" date="2021-02" db="EMBL/GenBank/DDBJ databases">
        <authorList>
            <person name="Palmer J.M."/>
        </authorList>
    </citation>
    <scope>NUCLEOTIDE SEQUENCE</scope>
    <source>
        <strain evidence="2">SCRP23</strain>
    </source>
</reference>
<feature type="compositionally biased region" description="Basic residues" evidence="1">
    <location>
        <begin position="18"/>
        <end position="28"/>
    </location>
</feature>
<dbReference type="EMBL" id="JAGDFL010000136">
    <property type="protein sequence ID" value="KAG7396848.1"/>
    <property type="molecule type" value="Genomic_DNA"/>
</dbReference>
<dbReference type="Proteomes" id="UP000693981">
    <property type="component" value="Unassembled WGS sequence"/>
</dbReference>
<organism evidence="2 3">
    <name type="scientific">Phytophthora boehmeriae</name>
    <dbReference type="NCBI Taxonomy" id="109152"/>
    <lineage>
        <taxon>Eukaryota</taxon>
        <taxon>Sar</taxon>
        <taxon>Stramenopiles</taxon>
        <taxon>Oomycota</taxon>
        <taxon>Peronosporomycetes</taxon>
        <taxon>Peronosporales</taxon>
        <taxon>Peronosporaceae</taxon>
        <taxon>Phytophthora</taxon>
    </lineage>
</organism>
<feature type="region of interest" description="Disordered" evidence="1">
    <location>
        <begin position="98"/>
        <end position="140"/>
    </location>
</feature>
<comment type="caution">
    <text evidence="2">The sequence shown here is derived from an EMBL/GenBank/DDBJ whole genome shotgun (WGS) entry which is preliminary data.</text>
</comment>
<feature type="compositionally biased region" description="Low complexity" evidence="1">
    <location>
        <begin position="131"/>
        <end position="140"/>
    </location>
</feature>
<keyword evidence="3" id="KW-1185">Reference proteome</keyword>
<evidence type="ECO:0000313" key="2">
    <source>
        <dbReference type="EMBL" id="KAG7396848.1"/>
    </source>
</evidence>
<feature type="region of interest" description="Disordered" evidence="1">
    <location>
        <begin position="1"/>
        <end position="28"/>
    </location>
</feature>
<sequence>MLQGRRERLPGSPFQTFKPKKPKKISPHSRLYRQTTTFVFVSTAVYKLRSWLAKLARLVGFRLDDYQPAGKAQQLPAASPSASEEYYVIVIDEETSSQDGIASEDTTSEDTATREDSAVDITSSNDEDSTEAAATSTPAAKKLTPEQWTALNQLANCSAAWQIRRRMPLDVADLDSELFKGLKRSNCAPFITSCRRSRGLDNTKWSTPPAWTR</sequence>
<proteinExistence type="predicted"/>